<feature type="repeat" description="ANK" evidence="3">
    <location>
        <begin position="358"/>
        <end position="390"/>
    </location>
</feature>
<dbReference type="EMBL" id="MU839052">
    <property type="protein sequence ID" value="KAK1761742.1"/>
    <property type="molecule type" value="Genomic_DNA"/>
</dbReference>
<reference evidence="5" key="1">
    <citation type="submission" date="2023-06" db="EMBL/GenBank/DDBJ databases">
        <title>Genome-scale phylogeny and comparative genomics of the fungal order Sordariales.</title>
        <authorList>
            <consortium name="Lawrence Berkeley National Laboratory"/>
            <person name="Hensen N."/>
            <person name="Bonometti L."/>
            <person name="Westerberg I."/>
            <person name="Brannstrom I.O."/>
            <person name="Guillou S."/>
            <person name="Cros-Aarteil S."/>
            <person name="Calhoun S."/>
            <person name="Haridas S."/>
            <person name="Kuo A."/>
            <person name="Mondo S."/>
            <person name="Pangilinan J."/>
            <person name="Riley R."/>
            <person name="Labutti K."/>
            <person name="Andreopoulos B."/>
            <person name="Lipzen A."/>
            <person name="Chen C."/>
            <person name="Yanf M."/>
            <person name="Daum C."/>
            <person name="Ng V."/>
            <person name="Clum A."/>
            <person name="Steindorff A."/>
            <person name="Ohm R."/>
            <person name="Martin F."/>
            <person name="Silar P."/>
            <person name="Natvig D."/>
            <person name="Lalanne C."/>
            <person name="Gautier V."/>
            <person name="Ament-Velasquez S.L."/>
            <person name="Kruys A."/>
            <person name="Hutchinson M.I."/>
            <person name="Powell A.J."/>
            <person name="Barry K."/>
            <person name="Miller A.N."/>
            <person name="Grigoriev I.V."/>
            <person name="Debuchy R."/>
            <person name="Gladieux P."/>
            <person name="Thoren M.H."/>
            <person name="Johannesson H."/>
        </authorList>
    </citation>
    <scope>NUCLEOTIDE SEQUENCE</scope>
    <source>
        <strain evidence="5">8032-3</strain>
    </source>
</reference>
<protein>
    <submittedName>
        <fullName evidence="5">Ankyrin repeat-containing domain protein</fullName>
    </submittedName>
</protein>
<keyword evidence="1" id="KW-0677">Repeat</keyword>
<dbReference type="InterPro" id="IPR036770">
    <property type="entry name" value="Ankyrin_rpt-contain_sf"/>
</dbReference>
<evidence type="ECO:0000256" key="1">
    <source>
        <dbReference type="ARBA" id="ARBA00022737"/>
    </source>
</evidence>
<dbReference type="GeneID" id="85316119"/>
<keyword evidence="2 3" id="KW-0040">ANK repeat</keyword>
<evidence type="ECO:0000256" key="3">
    <source>
        <dbReference type="PROSITE-ProRule" id="PRU00023"/>
    </source>
</evidence>
<dbReference type="Proteomes" id="UP001244011">
    <property type="component" value="Unassembled WGS sequence"/>
</dbReference>
<dbReference type="Pfam" id="PF00023">
    <property type="entry name" value="Ank"/>
    <property type="match status" value="1"/>
</dbReference>
<dbReference type="PANTHER" id="PTHR24166:SF48">
    <property type="entry name" value="PROTEIN VAPYRIN"/>
    <property type="match status" value="1"/>
</dbReference>
<feature type="region of interest" description="Disordered" evidence="4">
    <location>
        <begin position="141"/>
        <end position="196"/>
    </location>
</feature>
<dbReference type="PROSITE" id="PS50297">
    <property type="entry name" value="ANK_REP_REGION"/>
    <property type="match status" value="4"/>
</dbReference>
<dbReference type="SUPFAM" id="SSF48403">
    <property type="entry name" value="Ankyrin repeat"/>
    <property type="match status" value="2"/>
</dbReference>
<name>A0AAJ0FC40_9PEZI</name>
<accession>A0AAJ0FC40</accession>
<gene>
    <name evidence="5" type="ORF">QBC33DRAFT_624108</name>
</gene>
<feature type="repeat" description="ANK" evidence="3">
    <location>
        <begin position="462"/>
        <end position="487"/>
    </location>
</feature>
<feature type="repeat" description="ANK" evidence="3">
    <location>
        <begin position="424"/>
        <end position="445"/>
    </location>
</feature>
<keyword evidence="6" id="KW-1185">Reference proteome</keyword>
<feature type="repeat" description="ANK" evidence="3">
    <location>
        <begin position="391"/>
        <end position="423"/>
    </location>
</feature>
<dbReference type="InterPro" id="IPR002110">
    <property type="entry name" value="Ankyrin_rpt"/>
</dbReference>
<evidence type="ECO:0000313" key="5">
    <source>
        <dbReference type="EMBL" id="KAK1761742.1"/>
    </source>
</evidence>
<evidence type="ECO:0000256" key="4">
    <source>
        <dbReference type="SAM" id="MobiDB-lite"/>
    </source>
</evidence>
<dbReference type="PROSITE" id="PS50088">
    <property type="entry name" value="ANK_REPEAT"/>
    <property type="match status" value="5"/>
</dbReference>
<evidence type="ECO:0000256" key="2">
    <source>
        <dbReference type="ARBA" id="ARBA00023043"/>
    </source>
</evidence>
<organism evidence="5 6">
    <name type="scientific">Phialemonium atrogriseum</name>
    <dbReference type="NCBI Taxonomy" id="1093897"/>
    <lineage>
        <taxon>Eukaryota</taxon>
        <taxon>Fungi</taxon>
        <taxon>Dikarya</taxon>
        <taxon>Ascomycota</taxon>
        <taxon>Pezizomycotina</taxon>
        <taxon>Sordariomycetes</taxon>
        <taxon>Sordariomycetidae</taxon>
        <taxon>Cephalothecales</taxon>
        <taxon>Cephalothecaceae</taxon>
        <taxon>Phialemonium</taxon>
    </lineage>
</organism>
<dbReference type="Gene3D" id="1.25.40.20">
    <property type="entry name" value="Ankyrin repeat-containing domain"/>
    <property type="match status" value="4"/>
</dbReference>
<feature type="repeat" description="ANK" evidence="3">
    <location>
        <begin position="628"/>
        <end position="660"/>
    </location>
</feature>
<comment type="caution">
    <text evidence="5">The sequence shown here is derived from an EMBL/GenBank/DDBJ whole genome shotgun (WGS) entry which is preliminary data.</text>
</comment>
<evidence type="ECO:0000313" key="6">
    <source>
        <dbReference type="Proteomes" id="UP001244011"/>
    </source>
</evidence>
<dbReference type="SMART" id="SM00248">
    <property type="entry name" value="ANK"/>
    <property type="match status" value="8"/>
</dbReference>
<feature type="compositionally biased region" description="Acidic residues" evidence="4">
    <location>
        <begin position="151"/>
        <end position="180"/>
    </location>
</feature>
<dbReference type="Pfam" id="PF12796">
    <property type="entry name" value="Ank_2"/>
    <property type="match status" value="3"/>
</dbReference>
<dbReference type="AlphaFoldDB" id="A0AAJ0FC40"/>
<dbReference type="PANTHER" id="PTHR24166">
    <property type="entry name" value="ROLLING PEBBLES, ISOFORM B"/>
    <property type="match status" value="1"/>
</dbReference>
<dbReference type="RefSeq" id="XP_060277955.1">
    <property type="nucleotide sequence ID" value="XM_060432932.1"/>
</dbReference>
<sequence>MEALLPFSRYVSQYWGTHINTSVADEIKELAAKLLDDQTLMATLSQLLHINSPAGKWQYNHYPAGFGGAHFGAYFNLTAAFEKWPDPNDWKVPKDSWDRTLLHLSLLSPGQFTRHSIIERASNTEIAILLTGREVATTSSDAISVAKTMPDDDNREEEDDDKEEEDNNEDDSKDGEDDDGMFTHDPVREFPWSNSEGDPTRLMAIISSSRDEMATSDKDGTTTLHYVASSWPEQGFLVIYETLFDVSLSSHWGSDRDTEDGSNDSNLLPQLLDGRGRTILDCACERNVVFGSVVLYAANWSTEQINSAMAAAASGGHTIMVTALPQVAENRSEPSHGPDLDRACLEAARRGFTDIDAKGMTPLHYAACGGHLDTVRYLLLEGADANQLNNAGRTSLFCATENGNDGIVTLLAEKGVSAKATNSEGHTSLQLAARDGNLDVVQKLLHFEPADRPAARGSSPTLAMTPLHFAAQRGHSEIVRLLLRDAAADDGDSISRTPLSYACEAGRLSAVKTLLARNVDASKPEVDVNSRDGSGRTALSYAAAGGYLDVVRALMAQDKVDSNIPDHDDRTPLIRAAQQGHDMTAIFMAISNLDAEEEKVPIITEVLARITEPRAWGKVVSLDAADDCGRTALSYLAEAGNVDAVKVLCSLGARLELRDKEDKTTRAMTLPQRNPRIKKGTAMWIAPMVKMKGTSLKDERPATLGGVNGKDVLEKKPNAYEVNEAGRSVMATKVAVLGLDRPRSGHPRYYCPTCCYPICTPNLYPNG</sequence>
<dbReference type="InterPro" id="IPR050889">
    <property type="entry name" value="Dendritic_Spine_Reg/Scaffold"/>
</dbReference>
<proteinExistence type="predicted"/>